<dbReference type="AlphaFoldDB" id="A0A382G9Y0"/>
<dbReference type="PROSITE" id="PS00708">
    <property type="entry name" value="PRO_ENDOPEP_SER"/>
    <property type="match status" value="1"/>
</dbReference>
<dbReference type="InterPro" id="IPR002471">
    <property type="entry name" value="Pept_S9_AS"/>
</dbReference>
<dbReference type="PANTHER" id="PTHR42881">
    <property type="entry name" value="PROLYL ENDOPEPTIDASE"/>
    <property type="match status" value="1"/>
</dbReference>
<dbReference type="Pfam" id="PF00326">
    <property type="entry name" value="Peptidase_S9"/>
    <property type="match status" value="1"/>
</dbReference>
<evidence type="ECO:0000256" key="4">
    <source>
        <dbReference type="ARBA" id="ARBA00022670"/>
    </source>
</evidence>
<evidence type="ECO:0000256" key="2">
    <source>
        <dbReference type="ARBA" id="ARBA00005228"/>
    </source>
</evidence>
<comment type="catalytic activity">
    <reaction evidence="1">
        <text>Hydrolysis of Pro-|-Xaa &gt;&gt; Ala-|-Xaa in oligopeptides.</text>
        <dbReference type="EC" id="3.4.21.26"/>
    </reaction>
</comment>
<dbReference type="InterPro" id="IPR029058">
    <property type="entry name" value="AB_hydrolase_fold"/>
</dbReference>
<name>A0A382G9Y0_9ZZZZ</name>
<sequence>QSVLYSVEKLGGDEKIILDPNTFSKDGTIALSGIYFNGKGNLLGYAKSKGGSDWKEFYIHDLNTGEDLEDYLEWIKFSGMSWAGDGFYYSRFPRPEGGGELDDANENSSIYYHKLGTNQKEDNLIYSDPENPRISNYISTTDDENYLFLYRTKGTSGTSLYVAHVSKGEHIFHPVIDNYEYDHGISGNIGSTFYLHTNYKAKNWRLVKFEYDKPEPENWIDVIPESEHPLNSVSIVNGKLLVKYSKDVSSRLYVFSLDGKLETEVKLPTIGTAYGFDGKMEDTEVFYSFTSFAYPTTVFRYDIKENISTLYRKSEIDIDFSKYETKQIFYSSKDGTRIPMFITHKKGLIYDGTAPTLLYAYGGFNISINPHFSISRMLIMESDGIYATANIRGGGEYGESWHEDGMLTNKQNVFDDFIAAADYLVKENYTSREKLSIQGGSNGGLLIGTVINQRPDLCAVALPEVGVMDMLRYPKFTIGWAWATEYGDPEESKDLFQYIYT</sequence>
<dbReference type="GO" id="GO:0006508">
    <property type="term" value="P:proteolysis"/>
    <property type="evidence" value="ECO:0007669"/>
    <property type="project" value="UniProtKB-KW"/>
</dbReference>
<dbReference type="PANTHER" id="PTHR42881:SF2">
    <property type="entry name" value="PROLYL ENDOPEPTIDASE"/>
    <property type="match status" value="1"/>
</dbReference>
<keyword evidence="4" id="KW-0645">Protease</keyword>
<accession>A0A382G9Y0</accession>
<dbReference type="InterPro" id="IPR002470">
    <property type="entry name" value="Peptidase_S9A"/>
</dbReference>
<dbReference type="InterPro" id="IPR051167">
    <property type="entry name" value="Prolyl_oligopep/macrocyclase"/>
</dbReference>
<dbReference type="GO" id="GO:0004252">
    <property type="term" value="F:serine-type endopeptidase activity"/>
    <property type="evidence" value="ECO:0007669"/>
    <property type="project" value="UniProtKB-EC"/>
</dbReference>
<feature type="non-terminal residue" evidence="9">
    <location>
        <position position="1"/>
    </location>
</feature>
<dbReference type="InterPro" id="IPR023302">
    <property type="entry name" value="Pept_S9A_N"/>
</dbReference>
<evidence type="ECO:0000259" key="8">
    <source>
        <dbReference type="Pfam" id="PF02897"/>
    </source>
</evidence>
<dbReference type="EMBL" id="UINC01054398">
    <property type="protein sequence ID" value="SVB72060.1"/>
    <property type="molecule type" value="Genomic_DNA"/>
</dbReference>
<dbReference type="Gene3D" id="3.40.50.1820">
    <property type="entry name" value="alpha/beta hydrolase"/>
    <property type="match status" value="1"/>
</dbReference>
<keyword evidence="5" id="KW-0378">Hydrolase</keyword>
<dbReference type="InterPro" id="IPR001375">
    <property type="entry name" value="Peptidase_S9_cat"/>
</dbReference>
<dbReference type="SUPFAM" id="SSF53474">
    <property type="entry name" value="alpha/beta-Hydrolases"/>
    <property type="match status" value="1"/>
</dbReference>
<dbReference type="EC" id="3.4.21.26" evidence="3"/>
<feature type="non-terminal residue" evidence="9">
    <location>
        <position position="501"/>
    </location>
</feature>
<proteinExistence type="inferred from homology"/>
<evidence type="ECO:0000256" key="1">
    <source>
        <dbReference type="ARBA" id="ARBA00001070"/>
    </source>
</evidence>
<dbReference type="Pfam" id="PF02897">
    <property type="entry name" value="Peptidase_S9_N"/>
    <property type="match status" value="1"/>
</dbReference>
<dbReference type="Gene3D" id="2.130.10.120">
    <property type="entry name" value="Prolyl oligopeptidase, N-terminal domain"/>
    <property type="match status" value="1"/>
</dbReference>
<feature type="domain" description="Peptidase S9 prolyl oligopeptidase catalytic" evidence="7">
    <location>
        <begin position="370"/>
        <end position="499"/>
    </location>
</feature>
<dbReference type="SUPFAM" id="SSF50993">
    <property type="entry name" value="Peptidase/esterase 'gauge' domain"/>
    <property type="match status" value="1"/>
</dbReference>
<organism evidence="9">
    <name type="scientific">marine metagenome</name>
    <dbReference type="NCBI Taxonomy" id="408172"/>
    <lineage>
        <taxon>unclassified sequences</taxon>
        <taxon>metagenomes</taxon>
        <taxon>ecological metagenomes</taxon>
    </lineage>
</organism>
<gene>
    <name evidence="9" type="ORF">METZ01_LOCUS224914</name>
</gene>
<dbReference type="GO" id="GO:0070012">
    <property type="term" value="F:oligopeptidase activity"/>
    <property type="evidence" value="ECO:0007669"/>
    <property type="project" value="TreeGrafter"/>
</dbReference>
<evidence type="ECO:0000259" key="7">
    <source>
        <dbReference type="Pfam" id="PF00326"/>
    </source>
</evidence>
<dbReference type="PRINTS" id="PR00862">
    <property type="entry name" value="PROLIGOPTASE"/>
</dbReference>
<dbReference type="GO" id="GO:0005829">
    <property type="term" value="C:cytosol"/>
    <property type="evidence" value="ECO:0007669"/>
    <property type="project" value="TreeGrafter"/>
</dbReference>
<reference evidence="9" key="1">
    <citation type="submission" date="2018-05" db="EMBL/GenBank/DDBJ databases">
        <authorList>
            <person name="Lanie J.A."/>
            <person name="Ng W.-L."/>
            <person name="Kazmierczak K.M."/>
            <person name="Andrzejewski T.M."/>
            <person name="Davidsen T.M."/>
            <person name="Wayne K.J."/>
            <person name="Tettelin H."/>
            <person name="Glass J.I."/>
            <person name="Rusch D."/>
            <person name="Podicherti R."/>
            <person name="Tsui H.-C.T."/>
            <person name="Winkler M.E."/>
        </authorList>
    </citation>
    <scope>NUCLEOTIDE SEQUENCE</scope>
</reference>
<keyword evidence="6" id="KW-0720">Serine protease</keyword>
<protein>
    <recommendedName>
        <fullName evidence="3">prolyl oligopeptidase</fullName>
        <ecNumber evidence="3">3.4.21.26</ecNumber>
    </recommendedName>
</protein>
<evidence type="ECO:0000313" key="9">
    <source>
        <dbReference type="EMBL" id="SVB72060.1"/>
    </source>
</evidence>
<feature type="domain" description="Peptidase S9A N-terminal" evidence="8">
    <location>
        <begin position="1"/>
        <end position="313"/>
    </location>
</feature>
<evidence type="ECO:0000256" key="6">
    <source>
        <dbReference type="ARBA" id="ARBA00022825"/>
    </source>
</evidence>
<comment type="similarity">
    <text evidence="2">Belongs to the peptidase S9A family.</text>
</comment>
<evidence type="ECO:0000256" key="5">
    <source>
        <dbReference type="ARBA" id="ARBA00022801"/>
    </source>
</evidence>
<evidence type="ECO:0000256" key="3">
    <source>
        <dbReference type="ARBA" id="ARBA00011897"/>
    </source>
</evidence>